<dbReference type="EMBL" id="VSSQ01007132">
    <property type="protein sequence ID" value="MPM34950.1"/>
    <property type="molecule type" value="Genomic_DNA"/>
</dbReference>
<dbReference type="GO" id="GO:0016746">
    <property type="term" value="F:acyltransferase activity"/>
    <property type="evidence" value="ECO:0007669"/>
    <property type="project" value="InterPro"/>
</dbReference>
<accession>A0A644Z253</accession>
<dbReference type="Gene3D" id="3.30.559.10">
    <property type="entry name" value="Chloramphenicol acetyltransferase-like domain"/>
    <property type="match status" value="1"/>
</dbReference>
<feature type="domain" description="2-oxoacid dehydrogenase acyltransferase catalytic" evidence="1">
    <location>
        <begin position="191"/>
        <end position="285"/>
    </location>
</feature>
<dbReference type="InterPro" id="IPR001078">
    <property type="entry name" value="2-oxoacid_DH_actylTfrase"/>
</dbReference>
<sequence>MDQPVKRRRGDRRDAALVRDLDSMHAFFPLMMPNRADNEAFIQEVIDLTAIEAYLEQKNALNPEHKYTFFHVILAALSRTVQMRPRMNRFIIGGKYYDRDNITFSLIAKKAFSDTGDESIVILKYDTDSEKPAIDVLHDKLCDFVYSLRTTNKTDNTTDILDTFAKGPQWVRQLIMDVLCALDRHGKMPKDIAREDPYNSTVFISNLGSIKLNAGYHHLSNWGTNSVFVVVGEKHMQPFYDEKGEATVKPALALGITLDERIGDGYYFSKTIRLLKKLLTEPALLDIPAKEELNIEY</sequence>
<evidence type="ECO:0000259" key="1">
    <source>
        <dbReference type="Pfam" id="PF00198"/>
    </source>
</evidence>
<protein>
    <recommendedName>
        <fullName evidence="1">2-oxoacid dehydrogenase acyltransferase catalytic domain-containing protein</fullName>
    </recommendedName>
</protein>
<organism evidence="2">
    <name type="scientific">bioreactor metagenome</name>
    <dbReference type="NCBI Taxonomy" id="1076179"/>
    <lineage>
        <taxon>unclassified sequences</taxon>
        <taxon>metagenomes</taxon>
        <taxon>ecological metagenomes</taxon>
    </lineage>
</organism>
<name>A0A644Z253_9ZZZZ</name>
<proteinExistence type="predicted"/>
<dbReference type="SUPFAM" id="SSF52777">
    <property type="entry name" value="CoA-dependent acyltransferases"/>
    <property type="match status" value="2"/>
</dbReference>
<dbReference type="AlphaFoldDB" id="A0A644Z253"/>
<gene>
    <name evidence="2" type="ORF">SDC9_81540</name>
</gene>
<comment type="caution">
    <text evidence="2">The sequence shown here is derived from an EMBL/GenBank/DDBJ whole genome shotgun (WGS) entry which is preliminary data.</text>
</comment>
<evidence type="ECO:0000313" key="2">
    <source>
        <dbReference type="EMBL" id="MPM34950.1"/>
    </source>
</evidence>
<dbReference type="Pfam" id="PF00198">
    <property type="entry name" value="2-oxoacid_dh"/>
    <property type="match status" value="1"/>
</dbReference>
<dbReference type="InterPro" id="IPR023213">
    <property type="entry name" value="CAT-like_dom_sf"/>
</dbReference>
<reference evidence="2" key="1">
    <citation type="submission" date="2019-08" db="EMBL/GenBank/DDBJ databases">
        <authorList>
            <person name="Kucharzyk K."/>
            <person name="Murdoch R.W."/>
            <person name="Higgins S."/>
            <person name="Loffler F."/>
        </authorList>
    </citation>
    <scope>NUCLEOTIDE SEQUENCE</scope>
</reference>